<keyword evidence="2" id="KW-0378">Hydrolase</keyword>
<dbReference type="GO" id="GO:0019284">
    <property type="term" value="P:L-methionine salvage from S-adenosylmethionine"/>
    <property type="evidence" value="ECO:0007669"/>
    <property type="project" value="TreeGrafter"/>
</dbReference>
<dbReference type="Gene3D" id="3.40.50.1580">
    <property type="entry name" value="Nucleoside phosphorylase domain"/>
    <property type="match status" value="1"/>
</dbReference>
<evidence type="ECO:0000313" key="2">
    <source>
        <dbReference type="EMBL" id="CCH74887.1"/>
    </source>
</evidence>
<dbReference type="Proteomes" id="UP000035763">
    <property type="component" value="Unassembled WGS sequence"/>
</dbReference>
<dbReference type="EC" id="3.2.2.9" evidence="2"/>
<dbReference type="SUPFAM" id="SSF53167">
    <property type="entry name" value="Purine and uridine phosphorylases"/>
    <property type="match status" value="1"/>
</dbReference>
<dbReference type="InterPro" id="IPR000845">
    <property type="entry name" value="Nucleoside_phosphorylase_d"/>
</dbReference>
<dbReference type="OrthoDB" id="2988699at2"/>
<proteinExistence type="predicted"/>
<keyword evidence="2" id="KW-0326">Glycosidase</keyword>
<gene>
    <name evidence="2" type="ORF">BN11_4940002</name>
</gene>
<keyword evidence="3" id="KW-1185">Reference proteome</keyword>
<dbReference type="STRING" id="1193182.BN11_4940002"/>
<evidence type="ECO:0000313" key="3">
    <source>
        <dbReference type="Proteomes" id="UP000035763"/>
    </source>
</evidence>
<organism evidence="2 3">
    <name type="scientific">Nostocoides australiense Ben110</name>
    <dbReference type="NCBI Taxonomy" id="1193182"/>
    <lineage>
        <taxon>Bacteria</taxon>
        <taxon>Bacillati</taxon>
        <taxon>Actinomycetota</taxon>
        <taxon>Actinomycetes</taxon>
        <taxon>Micrococcales</taxon>
        <taxon>Intrasporangiaceae</taxon>
        <taxon>Nostocoides</taxon>
    </lineage>
</organism>
<protein>
    <submittedName>
        <fullName evidence="2">Putative Adenosylhomocysteine nucleosidase</fullName>
        <ecNumber evidence="2">3.2.2.9</ecNumber>
    </submittedName>
</protein>
<dbReference type="Pfam" id="PF01048">
    <property type="entry name" value="PNP_UDP_1"/>
    <property type="match status" value="1"/>
</dbReference>
<dbReference type="PANTHER" id="PTHR46832">
    <property type="entry name" value="5'-METHYLTHIOADENOSINE/S-ADENOSYLHOMOCYSTEINE NUCLEOSIDASE"/>
    <property type="match status" value="1"/>
</dbReference>
<dbReference type="InterPro" id="IPR035994">
    <property type="entry name" value="Nucleoside_phosphorylase_sf"/>
</dbReference>
<name>W6K086_9MICO</name>
<dbReference type="RefSeq" id="WP_083433916.1">
    <property type="nucleotide sequence ID" value="NZ_HG764815.1"/>
</dbReference>
<dbReference type="GO" id="GO:0008782">
    <property type="term" value="F:adenosylhomocysteine nucleosidase activity"/>
    <property type="evidence" value="ECO:0007669"/>
    <property type="project" value="UniProtKB-EC"/>
</dbReference>
<sequence length="365" mass="39419">MVSAEHNEQFAVAVRTALQSLDIDDPLRGLIGEQYIDWLVSGDSRAANLAGLALLGMSDASARALGERVLEMSADQSLITDAPHVLDLLVLTVKEVELKACMDVFGLTGPPDLDLGEGCRLWTWTHDGLQIGLAVVGTDGNVESAIEVLRIFGQQRFRTAVMVGMAAGLEGSVRKGDVVVSTWVVAYEFARLAVRKYFPRAKAYAADIRSHQSIAQLLAGHPNWATECASQLRASKGFHGIERGDPERLTRSWKPRIKPGVVLAGSRLIEDGSLRELKEKINDKALAAEMEGAGFAAACAYLRVPWIVLRGIADYGTADVTVLRGKAQEGARGKGWQYAATFVAASFVRDHIFSARVPLVLPSSP</sequence>
<comment type="caution">
    <text evidence="2">The sequence shown here is derived from an EMBL/GenBank/DDBJ whole genome shotgun (WGS) entry which is preliminary data.</text>
</comment>
<reference evidence="2 3" key="1">
    <citation type="journal article" date="2013" name="ISME J.">
        <title>A metabolic model for members of the genus Tetrasphaera involved in enhanced biological phosphorus removal.</title>
        <authorList>
            <person name="Kristiansen R."/>
            <person name="Nguyen H.T.T."/>
            <person name="Saunders A.M."/>
            <person name="Nielsen J.L."/>
            <person name="Wimmer R."/>
            <person name="Le V.Q."/>
            <person name="McIlroy S.J."/>
            <person name="Petrovski S."/>
            <person name="Seviour R.J."/>
            <person name="Calteau A."/>
            <person name="Nielsen K.L."/>
            <person name="Nielsen P.H."/>
        </authorList>
    </citation>
    <scope>NUCLEOTIDE SEQUENCE [LARGE SCALE GENOMIC DNA]</scope>
    <source>
        <strain evidence="2 3">Ben110</strain>
    </source>
</reference>
<dbReference type="GO" id="GO:0005829">
    <property type="term" value="C:cytosol"/>
    <property type="evidence" value="ECO:0007669"/>
    <property type="project" value="TreeGrafter"/>
</dbReference>
<evidence type="ECO:0000259" key="1">
    <source>
        <dbReference type="Pfam" id="PF01048"/>
    </source>
</evidence>
<dbReference type="EMBL" id="CAJA01000439">
    <property type="protein sequence ID" value="CCH74887.1"/>
    <property type="molecule type" value="Genomic_DNA"/>
</dbReference>
<accession>W6K086</accession>
<dbReference type="PANTHER" id="PTHR46832:SF1">
    <property type="entry name" value="5'-METHYLTHIOADENOSINE_S-ADENOSYLHOMOCYSTEINE NUCLEOSIDASE"/>
    <property type="match status" value="1"/>
</dbReference>
<dbReference type="GO" id="GO:0009116">
    <property type="term" value="P:nucleoside metabolic process"/>
    <property type="evidence" value="ECO:0007669"/>
    <property type="project" value="InterPro"/>
</dbReference>
<dbReference type="AlphaFoldDB" id="W6K086"/>
<dbReference type="GO" id="GO:0008930">
    <property type="term" value="F:methylthioadenosine nucleosidase activity"/>
    <property type="evidence" value="ECO:0007669"/>
    <property type="project" value="TreeGrafter"/>
</dbReference>
<feature type="domain" description="Nucleoside phosphorylase" evidence="1">
    <location>
        <begin position="117"/>
        <end position="317"/>
    </location>
</feature>